<evidence type="ECO:0000256" key="1">
    <source>
        <dbReference type="SAM" id="SignalP"/>
    </source>
</evidence>
<gene>
    <name evidence="2" type="ORF">ETB97_010243</name>
</gene>
<proteinExistence type="predicted"/>
<feature type="chain" id="PRO_5034248082" evidence="1">
    <location>
        <begin position="20"/>
        <end position="104"/>
    </location>
</feature>
<dbReference type="Proteomes" id="UP000541154">
    <property type="component" value="Unassembled WGS sequence"/>
</dbReference>
<dbReference type="EMBL" id="SPNV01000053">
    <property type="protein sequence ID" value="KAF5863363.1"/>
    <property type="molecule type" value="Genomic_DNA"/>
</dbReference>
<comment type="caution">
    <text evidence="2">The sequence shown here is derived from an EMBL/GenBank/DDBJ whole genome shotgun (WGS) entry which is preliminary data.</text>
</comment>
<keyword evidence="1" id="KW-0732">Signal</keyword>
<dbReference type="AlphaFoldDB" id="A0A8H6A5V4"/>
<sequence length="104" mass="11257">MRVSAILSLILSVNPVAFGWELQAFTANNCGGTAVQSMALSGKTDCEKFDSLVPIKSVRGNGAPDGQLWASYNDDCTGNLWTLSGNGDCYNSPDNWQFKSYIVR</sequence>
<organism evidence="2 3">
    <name type="scientific">Petromyces alliaceus</name>
    <name type="common">Aspergillus alliaceus</name>
    <dbReference type="NCBI Taxonomy" id="209559"/>
    <lineage>
        <taxon>Eukaryota</taxon>
        <taxon>Fungi</taxon>
        <taxon>Dikarya</taxon>
        <taxon>Ascomycota</taxon>
        <taxon>Pezizomycotina</taxon>
        <taxon>Eurotiomycetes</taxon>
        <taxon>Eurotiomycetidae</taxon>
        <taxon>Eurotiales</taxon>
        <taxon>Aspergillaceae</taxon>
        <taxon>Aspergillus</taxon>
        <taxon>Aspergillus subgen. Circumdati</taxon>
    </lineage>
</organism>
<name>A0A8H6A5V4_PETAA</name>
<reference evidence="2 3" key="1">
    <citation type="submission" date="2019-04" db="EMBL/GenBank/DDBJ databases">
        <title>Aspergillus burnettii sp. nov., novel species from soil in southeast Queensland.</title>
        <authorList>
            <person name="Gilchrist C.L.M."/>
            <person name="Pitt J.I."/>
            <person name="Lange L."/>
            <person name="Lacey H.J."/>
            <person name="Vuong D."/>
            <person name="Midgley D.J."/>
            <person name="Greenfield P."/>
            <person name="Bradbury M."/>
            <person name="Lacey E."/>
            <person name="Busk P.K."/>
            <person name="Pilgaard B."/>
            <person name="Chooi Y.H."/>
            <person name="Piggott A.M."/>
        </authorList>
    </citation>
    <scope>NUCLEOTIDE SEQUENCE [LARGE SCALE GENOMIC DNA]</scope>
    <source>
        <strain evidence="2 3">FRR 5400</strain>
    </source>
</reference>
<keyword evidence="3" id="KW-1185">Reference proteome</keyword>
<evidence type="ECO:0000313" key="2">
    <source>
        <dbReference type="EMBL" id="KAF5863363.1"/>
    </source>
</evidence>
<feature type="signal peptide" evidence="1">
    <location>
        <begin position="1"/>
        <end position="19"/>
    </location>
</feature>
<evidence type="ECO:0000313" key="3">
    <source>
        <dbReference type="Proteomes" id="UP000541154"/>
    </source>
</evidence>
<protein>
    <submittedName>
        <fullName evidence="2">Uncharacterized protein</fullName>
    </submittedName>
</protein>
<accession>A0A8H6A5V4</accession>